<organism evidence="2 3">
    <name type="scientific">Psilocybe cf. subviscida</name>
    <dbReference type="NCBI Taxonomy" id="2480587"/>
    <lineage>
        <taxon>Eukaryota</taxon>
        <taxon>Fungi</taxon>
        <taxon>Dikarya</taxon>
        <taxon>Basidiomycota</taxon>
        <taxon>Agaricomycotina</taxon>
        <taxon>Agaricomycetes</taxon>
        <taxon>Agaricomycetidae</taxon>
        <taxon>Agaricales</taxon>
        <taxon>Agaricineae</taxon>
        <taxon>Strophariaceae</taxon>
        <taxon>Psilocybe</taxon>
    </lineage>
</organism>
<proteinExistence type="predicted"/>
<protein>
    <submittedName>
        <fullName evidence="2">Uncharacterized protein</fullName>
    </submittedName>
</protein>
<feature type="compositionally biased region" description="Acidic residues" evidence="1">
    <location>
        <begin position="187"/>
        <end position="197"/>
    </location>
</feature>
<feature type="compositionally biased region" description="Pro residues" evidence="1">
    <location>
        <begin position="854"/>
        <end position="867"/>
    </location>
</feature>
<evidence type="ECO:0000313" key="3">
    <source>
        <dbReference type="Proteomes" id="UP000567179"/>
    </source>
</evidence>
<accession>A0A8H5B9D3</accession>
<gene>
    <name evidence="2" type="ORF">D9619_012103</name>
</gene>
<evidence type="ECO:0000313" key="2">
    <source>
        <dbReference type="EMBL" id="KAF5318037.1"/>
    </source>
</evidence>
<feature type="region of interest" description="Disordered" evidence="1">
    <location>
        <begin position="757"/>
        <end position="805"/>
    </location>
</feature>
<feature type="compositionally biased region" description="Acidic residues" evidence="1">
    <location>
        <begin position="941"/>
        <end position="954"/>
    </location>
</feature>
<keyword evidence="3" id="KW-1185">Reference proteome</keyword>
<dbReference type="OrthoDB" id="3218262at2759"/>
<name>A0A8H5B9D3_9AGAR</name>
<dbReference type="EMBL" id="JAACJJ010000031">
    <property type="protein sequence ID" value="KAF5318037.1"/>
    <property type="molecule type" value="Genomic_DNA"/>
</dbReference>
<feature type="compositionally biased region" description="Pro residues" evidence="1">
    <location>
        <begin position="576"/>
        <end position="588"/>
    </location>
</feature>
<feature type="compositionally biased region" description="Gly residues" evidence="1">
    <location>
        <begin position="994"/>
        <end position="1003"/>
    </location>
</feature>
<feature type="compositionally biased region" description="Polar residues" evidence="1">
    <location>
        <begin position="229"/>
        <end position="238"/>
    </location>
</feature>
<feature type="compositionally biased region" description="Basic and acidic residues" evidence="1">
    <location>
        <begin position="473"/>
        <end position="484"/>
    </location>
</feature>
<reference evidence="2 3" key="1">
    <citation type="journal article" date="2020" name="ISME J.">
        <title>Uncovering the hidden diversity of litter-decomposition mechanisms in mushroom-forming fungi.</title>
        <authorList>
            <person name="Floudas D."/>
            <person name="Bentzer J."/>
            <person name="Ahren D."/>
            <person name="Johansson T."/>
            <person name="Persson P."/>
            <person name="Tunlid A."/>
        </authorList>
    </citation>
    <scope>NUCLEOTIDE SEQUENCE [LARGE SCALE GENOMIC DNA]</scope>
    <source>
        <strain evidence="2 3">CBS 101986</strain>
    </source>
</reference>
<feature type="compositionally biased region" description="Low complexity" evidence="1">
    <location>
        <begin position="157"/>
        <end position="169"/>
    </location>
</feature>
<feature type="compositionally biased region" description="Basic and acidic residues" evidence="1">
    <location>
        <begin position="1142"/>
        <end position="1151"/>
    </location>
</feature>
<evidence type="ECO:0000256" key="1">
    <source>
        <dbReference type="SAM" id="MobiDB-lite"/>
    </source>
</evidence>
<feature type="region of interest" description="Disordered" evidence="1">
    <location>
        <begin position="980"/>
        <end position="1108"/>
    </location>
</feature>
<feature type="compositionally biased region" description="Basic and acidic residues" evidence="1">
    <location>
        <begin position="270"/>
        <end position="346"/>
    </location>
</feature>
<feature type="region of interest" description="Disordered" evidence="1">
    <location>
        <begin position="909"/>
        <end position="965"/>
    </location>
</feature>
<feature type="region of interest" description="Disordered" evidence="1">
    <location>
        <begin position="442"/>
        <end position="653"/>
    </location>
</feature>
<dbReference type="Proteomes" id="UP000567179">
    <property type="component" value="Unassembled WGS sequence"/>
</dbReference>
<feature type="compositionally biased region" description="Low complexity" evidence="1">
    <location>
        <begin position="930"/>
        <end position="940"/>
    </location>
</feature>
<sequence length="1151" mass="123225">MAGQSDQLDISLLESYKRRRIAIANMPEIPPSPPPPHFDHLTPSEFDEARTHRIGHLRGRVGKAFTAARGNPADGRWGALSDLLSLSCTAGREGRWTGLRLDPAPGEEEEDDDEVLDQLGVVLARTEEEWFAWEARYEKRMNVRRRVGAWSKGVELPAAAESPTAPSSRSRPRRKSPLHVVVSADEPKEEEEEEEVVEIVHPVAAKAKTRVARMSTGGKSPRKPKAQQEEQIASTSGTGKVVNIVSATVPDALRNSAPFGFGVVKRPTAKGKEKEKATDAAPKKKVEELKRKKQQERVEWEKGRERKLREAREKEAEKARRDKEKEEAERRSRQEEEEAEKRRREEEAEEVAVVVDKGQRHRMQIQDVSEMSFIPPSFPSSAVMHSTPKPPPVRPTKPFGRRNTSPLIPRLEETRRNDKVVEVPLPAAEESSYSLGVSMVTSADLPSQILIPPPTTTKRKRSRPVSPTPEPVIRSERPEKKARYDGGSTAREPLQEPNEDVSEISFLPPSFPPGGIVTSTPKPPSKSTSPEKAKAKATTASPNQRETTPTPSSTRPFLLPPTPKTNALEASASLPAIPPHPHPSPLLPASPTNTRQANKRPASPSPPPARSAHALLKKAKTMPAAALVSPPSSPTRRLSSPAKAPDSWLRSPGARRVRNVPSAEDAIVARTTLLNVRHVLADQQAATVLPLLGMGAAQLPVTPQKRRHALPTLTDLLASSTRARKGKGSASAKKLRKTLIVRTPSGERVDLMAVGALKPGGKTQGPGKMNGSQGDGPGNAGGEQQEENEREESVRDNAEPSTMGTGLENYQQLKAAANASTDIFLVDSSPPPPYFGSNADNNALALPESQPAMDSPPPPQSAEPPTDPYSDAYHFTEDIVVPTGSKLRTFPGAGGSYPFASGGVDPYADNPYDDPYASAGEHVGISPTKSLSSLAGSDSDSSGDDAADGSESDDSPLRRRTGGGGFGFGAGVLSPGFVFDPRAASTQVPPGLNFGVGTGGGGSSSLFSAATSGARSVPPAVEAAKQPAASQESKDSWASMYVSSAPAERASSGNSAKDPSPQYALPEALQPAPSSSSPMHAERNSSTPVHAPPPPSSSNPRFSFSSQAFGGNFAKHVDMVSRLLDKDVDFGGWLKDPEEVDEPQRGVEESP</sequence>
<feature type="compositionally biased region" description="Low complexity" evidence="1">
    <location>
        <begin position="535"/>
        <end position="557"/>
    </location>
</feature>
<comment type="caution">
    <text evidence="2">The sequence shown here is derived from an EMBL/GenBank/DDBJ whole genome shotgun (WGS) entry which is preliminary data.</text>
</comment>
<feature type="region of interest" description="Disordered" evidence="1">
    <location>
        <begin position="157"/>
        <end position="415"/>
    </location>
</feature>
<feature type="region of interest" description="Disordered" evidence="1">
    <location>
        <begin position="830"/>
        <end position="877"/>
    </location>
</feature>
<feature type="compositionally biased region" description="Low complexity" evidence="1">
    <location>
        <begin position="909"/>
        <end position="919"/>
    </location>
</feature>
<dbReference type="AlphaFoldDB" id="A0A8H5B9D3"/>
<feature type="region of interest" description="Disordered" evidence="1">
    <location>
        <begin position="1130"/>
        <end position="1151"/>
    </location>
</feature>
<feature type="compositionally biased region" description="Low complexity" evidence="1">
    <location>
        <begin position="1004"/>
        <end position="1013"/>
    </location>
</feature>